<evidence type="ECO:0000313" key="2">
    <source>
        <dbReference type="EMBL" id="CAF4457922.1"/>
    </source>
</evidence>
<comment type="caution">
    <text evidence="1">The sequence shown here is derived from an EMBL/GenBank/DDBJ whole genome shotgun (WGS) entry which is preliminary data.</text>
</comment>
<dbReference type="Proteomes" id="UP000677228">
    <property type="component" value="Unassembled WGS sequence"/>
</dbReference>
<organism evidence="1 3">
    <name type="scientific">Didymodactylos carnosus</name>
    <dbReference type="NCBI Taxonomy" id="1234261"/>
    <lineage>
        <taxon>Eukaryota</taxon>
        <taxon>Metazoa</taxon>
        <taxon>Spiralia</taxon>
        <taxon>Gnathifera</taxon>
        <taxon>Rotifera</taxon>
        <taxon>Eurotatoria</taxon>
        <taxon>Bdelloidea</taxon>
        <taxon>Philodinida</taxon>
        <taxon>Philodinidae</taxon>
        <taxon>Didymodactylos</taxon>
    </lineage>
</organism>
<evidence type="ECO:0000313" key="3">
    <source>
        <dbReference type="Proteomes" id="UP000677228"/>
    </source>
</evidence>
<protein>
    <submittedName>
        <fullName evidence="1">Uncharacterized protein</fullName>
    </submittedName>
</protein>
<dbReference type="EMBL" id="CAJNOK010058976">
    <property type="protein sequence ID" value="CAF1631252.1"/>
    <property type="molecule type" value="Genomic_DNA"/>
</dbReference>
<gene>
    <name evidence="1" type="ORF">OVA965_LOCUS43736</name>
    <name evidence="2" type="ORF">TMI583_LOCUS46125</name>
</gene>
<sequence length="51" mass="5646">YQTSAYLGGFEDKQSSTSMSIGFKNMGNQIQYVVFGSVTNNDRENKTAMLS</sequence>
<dbReference type="EMBL" id="CAJOBA010084694">
    <property type="protein sequence ID" value="CAF4457922.1"/>
    <property type="molecule type" value="Genomic_DNA"/>
</dbReference>
<accession>A0A8S2G5V5</accession>
<proteinExistence type="predicted"/>
<name>A0A8S2G5V5_9BILA</name>
<dbReference type="AlphaFoldDB" id="A0A8S2G5V5"/>
<evidence type="ECO:0000313" key="1">
    <source>
        <dbReference type="EMBL" id="CAF1631252.1"/>
    </source>
</evidence>
<reference evidence="1" key="1">
    <citation type="submission" date="2021-02" db="EMBL/GenBank/DDBJ databases">
        <authorList>
            <person name="Nowell W R."/>
        </authorList>
    </citation>
    <scope>NUCLEOTIDE SEQUENCE</scope>
</reference>
<feature type="non-terminal residue" evidence="1">
    <location>
        <position position="1"/>
    </location>
</feature>
<dbReference type="Proteomes" id="UP000682733">
    <property type="component" value="Unassembled WGS sequence"/>
</dbReference>